<evidence type="ECO:0000256" key="2">
    <source>
        <dbReference type="SAM" id="Phobius"/>
    </source>
</evidence>
<sequence>MFFTYLRRELAGRRRQTAIIAVGMALAIALVMIVDAVSAGVRDAQAAVLESVYGVGTDLAISQAAGPPEEGEGGGPGVRFEFGAADGETTDDGTTLSNSRLTVDPGTSTFDASALDTVEGVDGVAATSATLALTNVTFDGELPEPPTDQSAGDRAAGGTLPGPGEGG</sequence>
<keyword evidence="4" id="KW-1185">Reference proteome</keyword>
<evidence type="ECO:0000256" key="1">
    <source>
        <dbReference type="SAM" id="MobiDB-lite"/>
    </source>
</evidence>
<feature type="compositionally biased region" description="Low complexity" evidence="1">
    <location>
        <begin position="83"/>
        <end position="95"/>
    </location>
</feature>
<feature type="region of interest" description="Disordered" evidence="1">
    <location>
        <begin position="138"/>
        <end position="167"/>
    </location>
</feature>
<comment type="caution">
    <text evidence="3">The sequence shown here is derived from an EMBL/GenBank/DDBJ whole genome shotgun (WGS) entry which is preliminary data.</text>
</comment>
<organism evidence="3 4">
    <name type="scientific">Agromyces binzhouensis</name>
    <dbReference type="NCBI Taxonomy" id="1817495"/>
    <lineage>
        <taxon>Bacteria</taxon>
        <taxon>Bacillati</taxon>
        <taxon>Actinomycetota</taxon>
        <taxon>Actinomycetes</taxon>
        <taxon>Micrococcales</taxon>
        <taxon>Microbacteriaceae</taxon>
        <taxon>Agromyces</taxon>
    </lineage>
</organism>
<dbReference type="EMBL" id="SDPL01000556">
    <property type="protein sequence ID" value="RXZ41089.1"/>
    <property type="molecule type" value="Genomic_DNA"/>
</dbReference>
<reference evidence="3 4" key="1">
    <citation type="submission" date="2019-01" db="EMBL/GenBank/DDBJ databases">
        <authorList>
            <person name="Li J."/>
        </authorList>
    </citation>
    <scope>NUCLEOTIDE SEQUENCE [LARGE SCALE GENOMIC DNA]</scope>
    <source>
        <strain evidence="3 4">CGMCC 4.7180</strain>
    </source>
</reference>
<gene>
    <name evidence="3" type="ORF">ESO86_16705</name>
</gene>
<dbReference type="AlphaFoldDB" id="A0A4Q2J990"/>
<feature type="non-terminal residue" evidence="3">
    <location>
        <position position="167"/>
    </location>
</feature>
<keyword evidence="2" id="KW-0472">Membrane</keyword>
<protein>
    <submittedName>
        <fullName evidence="3">ABC transporter permease</fullName>
    </submittedName>
</protein>
<name>A0A4Q2J990_9MICO</name>
<feature type="transmembrane region" description="Helical" evidence="2">
    <location>
        <begin position="20"/>
        <end position="41"/>
    </location>
</feature>
<evidence type="ECO:0000313" key="3">
    <source>
        <dbReference type="EMBL" id="RXZ41089.1"/>
    </source>
</evidence>
<keyword evidence="2" id="KW-0812">Transmembrane</keyword>
<accession>A0A4Q2J990</accession>
<dbReference type="Proteomes" id="UP000292881">
    <property type="component" value="Unassembled WGS sequence"/>
</dbReference>
<feature type="region of interest" description="Disordered" evidence="1">
    <location>
        <begin position="63"/>
        <end position="101"/>
    </location>
</feature>
<keyword evidence="2" id="KW-1133">Transmembrane helix</keyword>
<proteinExistence type="predicted"/>
<evidence type="ECO:0000313" key="4">
    <source>
        <dbReference type="Proteomes" id="UP000292881"/>
    </source>
</evidence>